<dbReference type="InterPro" id="IPR051310">
    <property type="entry name" value="MCP_chemotaxis"/>
</dbReference>
<dbReference type="SMART" id="SM00304">
    <property type="entry name" value="HAMP"/>
    <property type="match status" value="1"/>
</dbReference>
<dbReference type="InterPro" id="IPR003660">
    <property type="entry name" value="HAMP_dom"/>
</dbReference>
<keyword evidence="5" id="KW-0472">Membrane</keyword>
<dbReference type="EMBL" id="RJSF01000028">
    <property type="protein sequence ID" value="RNM15396.1"/>
    <property type="molecule type" value="Genomic_DNA"/>
</dbReference>
<comment type="caution">
    <text evidence="7">The sequence shown here is derived from an EMBL/GenBank/DDBJ whole genome shotgun (WGS) entry which is preliminary data.</text>
</comment>
<dbReference type="Gene3D" id="6.10.340.10">
    <property type="match status" value="1"/>
</dbReference>
<dbReference type="Pfam" id="PF12729">
    <property type="entry name" value="4HB_MCP_1"/>
    <property type="match status" value="1"/>
</dbReference>
<feature type="transmembrane region" description="Helical" evidence="5">
    <location>
        <begin position="12"/>
        <end position="33"/>
    </location>
</feature>
<dbReference type="GO" id="GO:0007165">
    <property type="term" value="P:signal transduction"/>
    <property type="evidence" value="ECO:0007669"/>
    <property type="project" value="InterPro"/>
</dbReference>
<keyword evidence="2 5" id="KW-0812">Transmembrane</keyword>
<dbReference type="PANTHER" id="PTHR43531">
    <property type="entry name" value="PROTEIN ICFG"/>
    <property type="match status" value="1"/>
</dbReference>
<feature type="domain" description="HAMP" evidence="6">
    <location>
        <begin position="209"/>
        <end position="261"/>
    </location>
</feature>
<keyword evidence="8" id="KW-1185">Reference proteome</keyword>
<keyword evidence="3 5" id="KW-1133">Transmembrane helix</keyword>
<comment type="similarity">
    <text evidence="4">Belongs to the methyl-accepting chemotaxis (MCP) protein family.</text>
</comment>
<protein>
    <submittedName>
        <fullName evidence="7">HAMP domain-containing protein</fullName>
    </submittedName>
</protein>
<dbReference type="GO" id="GO:0006935">
    <property type="term" value="P:chemotaxis"/>
    <property type="evidence" value="ECO:0007669"/>
    <property type="project" value="UniProtKB-KW"/>
</dbReference>
<dbReference type="AlphaFoldDB" id="A0A3N0GT79"/>
<evidence type="ECO:0000256" key="3">
    <source>
        <dbReference type="ARBA" id="ARBA00022989"/>
    </source>
</evidence>
<sequence>MTRRFSDLSIQTKIGAIVLVAVVAITTLSVVSLRSLSQAARTTDKLGTATAATAHASNTDMMHDAVRADVLEALISQDKAQAVAGDLADHAKTLQSELAAVRGSGLGPSVSRAVDSVGSDVQEYLAQAKAMVAEAGADPAAARLDYPTFLTAFKKLEGSLPTVAASVQRVVDQDRAAVKNARTAATRTILVSGLLALVLLTGLGWLVARAIVRRVRHAVDALEKVAGGDLTLQLEIESRDETGRMAVALNSALGRLRGSMSS</sequence>
<evidence type="ECO:0000256" key="4">
    <source>
        <dbReference type="ARBA" id="ARBA00029447"/>
    </source>
</evidence>
<dbReference type="Proteomes" id="UP000279994">
    <property type="component" value="Unassembled WGS sequence"/>
</dbReference>
<evidence type="ECO:0000313" key="8">
    <source>
        <dbReference type="Proteomes" id="UP000279994"/>
    </source>
</evidence>
<feature type="non-terminal residue" evidence="7">
    <location>
        <position position="262"/>
    </location>
</feature>
<dbReference type="OrthoDB" id="1115140at2"/>
<name>A0A3N0GT79_9ACTN</name>
<evidence type="ECO:0000256" key="1">
    <source>
        <dbReference type="ARBA" id="ARBA00022500"/>
    </source>
</evidence>
<dbReference type="GO" id="GO:0004888">
    <property type="term" value="F:transmembrane signaling receptor activity"/>
    <property type="evidence" value="ECO:0007669"/>
    <property type="project" value="TreeGrafter"/>
</dbReference>
<reference evidence="7 8" key="1">
    <citation type="submission" date="2018-11" db="EMBL/GenBank/DDBJ databases">
        <authorList>
            <person name="Li F."/>
        </authorList>
    </citation>
    <scope>NUCLEOTIDE SEQUENCE [LARGE SCALE GENOMIC DNA]</scope>
    <source>
        <strain evidence="7 8">Gsoil 818</strain>
    </source>
</reference>
<feature type="transmembrane region" description="Helical" evidence="5">
    <location>
        <begin position="189"/>
        <end position="208"/>
    </location>
</feature>
<keyword evidence="1" id="KW-0145">Chemotaxis</keyword>
<evidence type="ECO:0000256" key="5">
    <source>
        <dbReference type="SAM" id="Phobius"/>
    </source>
</evidence>
<dbReference type="RefSeq" id="WP_123222475.1">
    <property type="nucleotide sequence ID" value="NZ_RJSF01000028.1"/>
</dbReference>
<dbReference type="CDD" id="cd06225">
    <property type="entry name" value="HAMP"/>
    <property type="match status" value="1"/>
</dbReference>
<dbReference type="Pfam" id="PF00672">
    <property type="entry name" value="HAMP"/>
    <property type="match status" value="1"/>
</dbReference>
<dbReference type="InterPro" id="IPR024478">
    <property type="entry name" value="HlyB_4HB_MCP"/>
</dbReference>
<dbReference type="SUPFAM" id="SSF158472">
    <property type="entry name" value="HAMP domain-like"/>
    <property type="match status" value="1"/>
</dbReference>
<evidence type="ECO:0000259" key="6">
    <source>
        <dbReference type="PROSITE" id="PS50885"/>
    </source>
</evidence>
<dbReference type="PANTHER" id="PTHR43531:SF11">
    <property type="entry name" value="METHYL-ACCEPTING CHEMOTAXIS PROTEIN 3"/>
    <property type="match status" value="1"/>
</dbReference>
<proteinExistence type="inferred from homology"/>
<evidence type="ECO:0000313" key="7">
    <source>
        <dbReference type="EMBL" id="RNM15396.1"/>
    </source>
</evidence>
<dbReference type="GO" id="GO:0005886">
    <property type="term" value="C:plasma membrane"/>
    <property type="evidence" value="ECO:0007669"/>
    <property type="project" value="TreeGrafter"/>
</dbReference>
<dbReference type="PROSITE" id="PS50885">
    <property type="entry name" value="HAMP"/>
    <property type="match status" value="1"/>
</dbReference>
<accession>A0A3N0GT79</accession>
<evidence type="ECO:0000256" key="2">
    <source>
        <dbReference type="ARBA" id="ARBA00022692"/>
    </source>
</evidence>
<organism evidence="7 8">
    <name type="scientific">Nocardioides pocheonensis</name>
    <dbReference type="NCBI Taxonomy" id="661485"/>
    <lineage>
        <taxon>Bacteria</taxon>
        <taxon>Bacillati</taxon>
        <taxon>Actinomycetota</taxon>
        <taxon>Actinomycetes</taxon>
        <taxon>Propionibacteriales</taxon>
        <taxon>Nocardioidaceae</taxon>
        <taxon>Nocardioides</taxon>
    </lineage>
</organism>
<gene>
    <name evidence="7" type="ORF">EFL26_08500</name>
</gene>